<dbReference type="EMBL" id="JADQDM010000012">
    <property type="protein sequence ID" value="MBF9223189.1"/>
    <property type="molecule type" value="Genomic_DNA"/>
</dbReference>
<evidence type="ECO:0000313" key="1">
    <source>
        <dbReference type="EMBL" id="MBF9223189.1"/>
    </source>
</evidence>
<reference evidence="1 2" key="1">
    <citation type="submission" date="2020-11" db="EMBL/GenBank/DDBJ databases">
        <authorList>
            <person name="Kim M.K."/>
        </authorList>
    </citation>
    <scope>NUCLEOTIDE SEQUENCE [LARGE SCALE GENOMIC DNA]</scope>
    <source>
        <strain evidence="1 2">BT662</strain>
    </source>
</reference>
<gene>
    <name evidence="1" type="ORF">I2H31_18945</name>
</gene>
<organism evidence="1 2">
    <name type="scientific">Hymenobacter ruricola</name>
    <dbReference type="NCBI Taxonomy" id="2791023"/>
    <lineage>
        <taxon>Bacteria</taxon>
        <taxon>Pseudomonadati</taxon>
        <taxon>Bacteroidota</taxon>
        <taxon>Cytophagia</taxon>
        <taxon>Cytophagales</taxon>
        <taxon>Hymenobacteraceae</taxon>
        <taxon>Hymenobacter</taxon>
    </lineage>
</organism>
<comment type="caution">
    <text evidence="1">The sequence shown here is derived from an EMBL/GenBank/DDBJ whole genome shotgun (WGS) entry which is preliminary data.</text>
</comment>
<sequence length="163" mass="18418">MNKIRLRFLWRTSFFWLLPLSGCTPMPFVYVFLRNTSAGPVVVWLKGPGKMVQGVFRSSVLLRKGQYHNTLLYAPALVRPTRKNADRMHDSLAVAGTGPTLKFTVPKHSTVWLGVFTRWGQNAFPPELRLQRADSVVSVLNEAALAKAAHGNFLGERRLWLDI</sequence>
<dbReference type="RefSeq" id="WP_196294632.1">
    <property type="nucleotide sequence ID" value="NZ_JADQDM010000012.1"/>
</dbReference>
<name>A0ABS0I8F6_9BACT</name>
<evidence type="ECO:0000313" key="2">
    <source>
        <dbReference type="Proteomes" id="UP000618931"/>
    </source>
</evidence>
<dbReference type="Proteomes" id="UP000618931">
    <property type="component" value="Unassembled WGS sequence"/>
</dbReference>
<protein>
    <submittedName>
        <fullName evidence="1">Uncharacterized protein</fullName>
    </submittedName>
</protein>
<keyword evidence="2" id="KW-1185">Reference proteome</keyword>
<accession>A0ABS0I8F6</accession>
<proteinExistence type="predicted"/>